<dbReference type="InterPro" id="IPR036388">
    <property type="entry name" value="WH-like_DNA-bd_sf"/>
</dbReference>
<evidence type="ECO:0000256" key="4">
    <source>
        <dbReference type="ARBA" id="ARBA00023163"/>
    </source>
</evidence>
<dbReference type="GO" id="GO:0006352">
    <property type="term" value="P:DNA-templated transcription initiation"/>
    <property type="evidence" value="ECO:0007669"/>
    <property type="project" value="InterPro"/>
</dbReference>
<dbReference type="InterPro" id="IPR007627">
    <property type="entry name" value="RNA_pol_sigma70_r2"/>
</dbReference>
<feature type="domain" description="RNA polymerase sigma factor 70 region 4 type 2" evidence="6">
    <location>
        <begin position="111"/>
        <end position="159"/>
    </location>
</feature>
<reference evidence="8 9" key="1">
    <citation type="submission" date="2015-03" db="EMBL/GenBank/DDBJ databases">
        <title>Luteipulveratus halotolerans sp. nov., a novel actinobacterium (Dermacoccaceae) from Sarawak, Malaysia.</title>
        <authorList>
            <person name="Juboi H."/>
            <person name="Basik A."/>
            <person name="Shamsul S.S."/>
            <person name="Arnold P."/>
            <person name="Schmitt E.K."/>
            <person name="Sanglier J.-J."/>
            <person name="Yeo T."/>
        </authorList>
    </citation>
    <scope>NUCLEOTIDE SEQUENCE [LARGE SCALE GENOMIC DNA]</scope>
    <source>
        <strain evidence="8 9">MN07-A0370</strain>
    </source>
</reference>
<evidence type="ECO:0000259" key="7">
    <source>
        <dbReference type="Pfam" id="PF20239"/>
    </source>
</evidence>
<dbReference type="OrthoDB" id="9780299at2"/>
<dbReference type="STRING" id="571913.VV02_00725"/>
<evidence type="ECO:0000313" key="8">
    <source>
        <dbReference type="EMBL" id="AKU14741.1"/>
    </source>
</evidence>
<dbReference type="Pfam" id="PF20239">
    <property type="entry name" value="DUF6596"/>
    <property type="match status" value="1"/>
</dbReference>
<dbReference type="InterPro" id="IPR011990">
    <property type="entry name" value="TPR-like_helical_dom_sf"/>
</dbReference>
<dbReference type="GO" id="GO:0003677">
    <property type="term" value="F:DNA binding"/>
    <property type="evidence" value="ECO:0007669"/>
    <property type="project" value="InterPro"/>
</dbReference>
<dbReference type="EMBL" id="CP011112">
    <property type="protein sequence ID" value="AKU14741.1"/>
    <property type="molecule type" value="Genomic_DNA"/>
</dbReference>
<dbReference type="Proteomes" id="UP000066480">
    <property type="component" value="Chromosome"/>
</dbReference>
<dbReference type="Gene3D" id="1.25.40.10">
    <property type="entry name" value="Tetratricopeptide repeat domain"/>
    <property type="match status" value="1"/>
</dbReference>
<feature type="domain" description="RNA polymerase sigma-70 region 2" evidence="5">
    <location>
        <begin position="19"/>
        <end position="78"/>
    </location>
</feature>
<evidence type="ECO:0000259" key="5">
    <source>
        <dbReference type="Pfam" id="PF04542"/>
    </source>
</evidence>
<keyword evidence="3" id="KW-0731">Sigma factor</keyword>
<dbReference type="InterPro" id="IPR014284">
    <property type="entry name" value="RNA_pol_sigma-70_dom"/>
</dbReference>
<dbReference type="NCBIfam" id="TIGR02937">
    <property type="entry name" value="sigma70-ECF"/>
    <property type="match status" value="1"/>
</dbReference>
<dbReference type="InterPro" id="IPR046531">
    <property type="entry name" value="DUF6596"/>
</dbReference>
<evidence type="ECO:0000256" key="2">
    <source>
        <dbReference type="ARBA" id="ARBA00023015"/>
    </source>
</evidence>
<feature type="domain" description="DUF6596" evidence="7">
    <location>
        <begin position="175"/>
        <end position="273"/>
    </location>
</feature>
<name>A0A0K1JDG7_9MICO</name>
<dbReference type="PANTHER" id="PTHR47756">
    <property type="entry name" value="BLL6612 PROTEIN-RELATED"/>
    <property type="match status" value="1"/>
</dbReference>
<gene>
    <name evidence="8" type="ORF">VV02_00725</name>
</gene>
<dbReference type="PANTHER" id="PTHR47756:SF2">
    <property type="entry name" value="BLL6612 PROTEIN"/>
    <property type="match status" value="1"/>
</dbReference>
<keyword evidence="2" id="KW-0805">Transcription regulation</keyword>
<comment type="similarity">
    <text evidence="1">Belongs to the sigma-70 factor family. ECF subfamily.</text>
</comment>
<dbReference type="GO" id="GO:0016987">
    <property type="term" value="F:sigma factor activity"/>
    <property type="evidence" value="ECO:0007669"/>
    <property type="project" value="UniProtKB-KW"/>
</dbReference>
<dbReference type="Gene3D" id="1.10.10.10">
    <property type="entry name" value="Winged helix-like DNA-binding domain superfamily/Winged helix DNA-binding domain"/>
    <property type="match status" value="1"/>
</dbReference>
<evidence type="ECO:0000259" key="6">
    <source>
        <dbReference type="Pfam" id="PF08281"/>
    </source>
</evidence>
<proteinExistence type="inferred from homology"/>
<keyword evidence="4" id="KW-0804">Transcription</keyword>
<evidence type="ECO:0000313" key="9">
    <source>
        <dbReference type="Proteomes" id="UP000066480"/>
    </source>
</evidence>
<dbReference type="AlphaFoldDB" id="A0A0K1JDG7"/>
<dbReference type="Gene3D" id="1.10.1740.10">
    <property type="match status" value="1"/>
</dbReference>
<sequence>MTVATTGEDQWRALAPQVLARLLRAYGSDQLDACEDAVQEAMAEAYVAWPAKPPTDPLAWLVTVARRRYVDHVRSDVRRRARETRESALLSPLLDAAPGKEDDSLEMLQLCCHPTLTPSAQITLTLRAVAGLTTQQIGAAMLLPEATVAQRITRAKRRIVNAGNAFPSPDSPDDRLDPVLSVLYLMLTEAHHTATGQPAYDVDLGDEAVRLTRLVHRAHPRDSEVTGLLALMLLTIARRDARISEGELVPLADQDRSLWRRDFVTEALALLEATVPGATPGPYLLQACIAAIHASAADTDTTDWREIAALYRALEQVSPDNPAVRLNRIAAEAMVLGNAHGLRELDRLEADHPEVPRLSSVRAHLLQRVGDREAAAAAYRRAIEQATNIAEQRQLTHRLREVTGNDADTGCPLSGRP</sequence>
<dbReference type="InterPro" id="IPR013249">
    <property type="entry name" value="RNA_pol_sigma70_r4_t2"/>
</dbReference>
<accession>A0A0K1JDG7</accession>
<evidence type="ECO:0000256" key="3">
    <source>
        <dbReference type="ARBA" id="ARBA00023082"/>
    </source>
</evidence>
<keyword evidence="9" id="KW-1185">Reference proteome</keyword>
<dbReference type="SUPFAM" id="SSF88659">
    <property type="entry name" value="Sigma3 and sigma4 domains of RNA polymerase sigma factors"/>
    <property type="match status" value="1"/>
</dbReference>
<evidence type="ECO:0000256" key="1">
    <source>
        <dbReference type="ARBA" id="ARBA00010641"/>
    </source>
</evidence>
<organism evidence="8 9">
    <name type="scientific">Luteipulveratus mongoliensis</name>
    <dbReference type="NCBI Taxonomy" id="571913"/>
    <lineage>
        <taxon>Bacteria</taxon>
        <taxon>Bacillati</taxon>
        <taxon>Actinomycetota</taxon>
        <taxon>Actinomycetes</taxon>
        <taxon>Micrococcales</taxon>
        <taxon>Dermacoccaceae</taxon>
        <taxon>Luteipulveratus</taxon>
    </lineage>
</organism>
<protein>
    <submittedName>
        <fullName evidence="8">RNA polymerase subunit sigma-70</fullName>
    </submittedName>
</protein>
<dbReference type="PATRIC" id="fig|571913.6.peg.145"/>
<dbReference type="Pfam" id="PF08281">
    <property type="entry name" value="Sigma70_r4_2"/>
    <property type="match status" value="1"/>
</dbReference>
<dbReference type="InterPro" id="IPR013324">
    <property type="entry name" value="RNA_pol_sigma_r3/r4-like"/>
</dbReference>
<dbReference type="Pfam" id="PF04542">
    <property type="entry name" value="Sigma70_r2"/>
    <property type="match status" value="1"/>
</dbReference>
<dbReference type="SUPFAM" id="SSF48452">
    <property type="entry name" value="TPR-like"/>
    <property type="match status" value="1"/>
</dbReference>
<dbReference type="KEGG" id="lmoi:VV02_00725"/>
<dbReference type="InterPro" id="IPR013325">
    <property type="entry name" value="RNA_pol_sigma_r2"/>
</dbReference>
<dbReference type="SUPFAM" id="SSF88946">
    <property type="entry name" value="Sigma2 domain of RNA polymerase sigma factors"/>
    <property type="match status" value="1"/>
</dbReference>